<dbReference type="InterPro" id="IPR001269">
    <property type="entry name" value="DUS_fam"/>
</dbReference>
<dbReference type="InterPro" id="IPR004652">
    <property type="entry name" value="DusB-like"/>
</dbReference>
<evidence type="ECO:0000256" key="2">
    <source>
        <dbReference type="ARBA" id="ARBA00002790"/>
    </source>
</evidence>
<feature type="binding site" evidence="14">
    <location>
        <begin position="229"/>
        <end position="230"/>
    </location>
    <ligand>
        <name>FMN</name>
        <dbReference type="ChEBI" id="CHEBI:58210"/>
    </ligand>
</feature>
<dbReference type="NCBIfam" id="TIGR00737">
    <property type="entry name" value="nifR3_yhdG"/>
    <property type="match status" value="1"/>
</dbReference>
<evidence type="ECO:0000256" key="3">
    <source>
        <dbReference type="ARBA" id="ARBA00022555"/>
    </source>
</evidence>
<evidence type="ECO:0000256" key="14">
    <source>
        <dbReference type="PIRSR" id="PIRSR006621-2"/>
    </source>
</evidence>
<dbReference type="EMBL" id="CP012332">
    <property type="protein sequence ID" value="AKU89738.1"/>
    <property type="molecule type" value="Genomic_DNA"/>
</dbReference>
<evidence type="ECO:0000256" key="8">
    <source>
        <dbReference type="ARBA" id="ARBA00022884"/>
    </source>
</evidence>
<dbReference type="Gene3D" id="1.10.1200.80">
    <property type="entry name" value="Putative flavin oxidoreducatase, domain 2"/>
    <property type="match status" value="1"/>
</dbReference>
<keyword evidence="3" id="KW-0820">tRNA-binding</keyword>
<dbReference type="PIRSF" id="PIRSF006621">
    <property type="entry name" value="Dus"/>
    <property type="match status" value="1"/>
</dbReference>
<dbReference type="PANTHER" id="PTHR45846:SF1">
    <property type="entry name" value="TRNA-DIHYDROURIDINE(47) SYNTHASE [NAD(P)(+)]-LIKE"/>
    <property type="match status" value="1"/>
</dbReference>
<keyword evidence="8" id="KW-0694">RNA-binding</keyword>
<dbReference type="AlphaFoldDB" id="A0A0K1P885"/>
<dbReference type="STRING" id="1391653.AKJ08_0125"/>
<dbReference type="KEGG" id="vin:AKJ08_0125"/>
<reference evidence="16 17" key="1">
    <citation type="submission" date="2015-08" db="EMBL/GenBank/DDBJ databases">
        <authorList>
            <person name="Babu N.S."/>
            <person name="Beckwith C.J."/>
            <person name="Beseler K.G."/>
            <person name="Brison A."/>
            <person name="Carone J.V."/>
            <person name="Caskin T.P."/>
            <person name="Diamond M."/>
            <person name="Durham M.E."/>
            <person name="Foxe J.M."/>
            <person name="Go M."/>
            <person name="Henderson B.A."/>
            <person name="Jones I.B."/>
            <person name="McGettigan J.A."/>
            <person name="Micheletti S.J."/>
            <person name="Nasrallah M.E."/>
            <person name="Ortiz D."/>
            <person name="Piller C.R."/>
            <person name="Privatt S.R."/>
            <person name="Schneider S.L."/>
            <person name="Sharp S."/>
            <person name="Smith T.C."/>
            <person name="Stanton J.D."/>
            <person name="Ullery H.E."/>
            <person name="Wilson R.J."/>
            <person name="Serrano M.G."/>
            <person name="Buck G."/>
            <person name="Lee V."/>
            <person name="Wang Y."/>
            <person name="Carvalho R."/>
            <person name="Voegtly L."/>
            <person name="Shi R."/>
            <person name="Duckworth R."/>
            <person name="Johnson A."/>
            <person name="Loviza R."/>
            <person name="Walstead R."/>
            <person name="Shah Z."/>
            <person name="Kiflezghi M."/>
            <person name="Wade K."/>
            <person name="Ball S.L."/>
            <person name="Bradley K.W."/>
            <person name="Asai D.J."/>
            <person name="Bowman C.A."/>
            <person name="Russell D.A."/>
            <person name="Pope W.H."/>
            <person name="Jacobs-Sera D."/>
            <person name="Hendrix R.W."/>
            <person name="Hatfull G.F."/>
        </authorList>
    </citation>
    <scope>NUCLEOTIDE SEQUENCE [LARGE SCALE GENOMIC DNA]</scope>
    <source>
        <strain evidence="16 17">DSM 27710</strain>
    </source>
</reference>
<evidence type="ECO:0000256" key="9">
    <source>
        <dbReference type="ARBA" id="ARBA00023002"/>
    </source>
</evidence>
<keyword evidence="5 12" id="KW-0288">FMN</keyword>
<dbReference type="InterPro" id="IPR035587">
    <property type="entry name" value="DUS-like_FMN-bd"/>
</dbReference>
<comment type="cofactor">
    <cofactor evidence="1 12 14">
        <name>FMN</name>
        <dbReference type="ChEBI" id="CHEBI:58210"/>
    </cofactor>
</comment>
<evidence type="ECO:0000256" key="6">
    <source>
        <dbReference type="ARBA" id="ARBA00022694"/>
    </source>
</evidence>
<keyword evidence="14" id="KW-0547">Nucleotide-binding</keyword>
<comment type="function">
    <text evidence="2 12">Catalyzes the synthesis of 5,6-dihydrouridine (D), a modified base found in the D-loop of most tRNAs, via the reduction of the C5-C6 double bond in target uridines.</text>
</comment>
<accession>A0A0K1P885</accession>
<evidence type="ECO:0000313" key="16">
    <source>
        <dbReference type="EMBL" id="AKU89738.1"/>
    </source>
</evidence>
<dbReference type="GO" id="GO:0050660">
    <property type="term" value="F:flavin adenine dinucleotide binding"/>
    <property type="evidence" value="ECO:0007669"/>
    <property type="project" value="InterPro"/>
</dbReference>
<dbReference type="PANTHER" id="PTHR45846">
    <property type="entry name" value="TRNA-DIHYDROURIDINE(47) SYNTHASE [NAD(P)(+)]-LIKE"/>
    <property type="match status" value="1"/>
</dbReference>
<dbReference type="InterPro" id="IPR024036">
    <property type="entry name" value="tRNA-dHydroUridine_Synthase_C"/>
</dbReference>
<dbReference type="GO" id="GO:0017150">
    <property type="term" value="F:tRNA dihydrouridine synthase activity"/>
    <property type="evidence" value="ECO:0007669"/>
    <property type="project" value="InterPro"/>
</dbReference>
<dbReference type="PROSITE" id="PS01136">
    <property type="entry name" value="UPF0034"/>
    <property type="match status" value="1"/>
</dbReference>
<dbReference type="EC" id="1.3.1.-" evidence="12"/>
<feature type="binding site" evidence="14">
    <location>
        <position position="75"/>
    </location>
    <ligand>
        <name>FMN</name>
        <dbReference type="ChEBI" id="CHEBI:58210"/>
    </ligand>
</feature>
<feature type="domain" description="DUS-like FMN-binding" evidence="15">
    <location>
        <begin position="17"/>
        <end position="317"/>
    </location>
</feature>
<evidence type="ECO:0000256" key="13">
    <source>
        <dbReference type="PIRSR" id="PIRSR006621-1"/>
    </source>
</evidence>
<feature type="binding site" evidence="14">
    <location>
        <position position="144"/>
    </location>
    <ligand>
        <name>FMN</name>
        <dbReference type="ChEBI" id="CHEBI:58210"/>
    </ligand>
</feature>
<protein>
    <recommendedName>
        <fullName evidence="12">tRNA-dihydrouridine synthase</fullName>
        <ecNumber evidence="12">1.3.1.-</ecNumber>
    </recommendedName>
</protein>
<dbReference type="Gene3D" id="3.20.20.70">
    <property type="entry name" value="Aldolase class I"/>
    <property type="match status" value="1"/>
</dbReference>
<proteinExistence type="inferred from homology"/>
<comment type="similarity">
    <text evidence="12">Belongs to the dus family.</text>
</comment>
<keyword evidence="6 12" id="KW-0819">tRNA processing</keyword>
<dbReference type="GO" id="GO:0000049">
    <property type="term" value="F:tRNA binding"/>
    <property type="evidence" value="ECO:0007669"/>
    <property type="project" value="UniProtKB-KW"/>
</dbReference>
<keyword evidence="17" id="KW-1185">Reference proteome</keyword>
<evidence type="ECO:0000259" key="15">
    <source>
        <dbReference type="Pfam" id="PF01207"/>
    </source>
</evidence>
<dbReference type="CDD" id="cd02801">
    <property type="entry name" value="DUS_like_FMN"/>
    <property type="match status" value="1"/>
</dbReference>
<evidence type="ECO:0000256" key="12">
    <source>
        <dbReference type="PIRNR" id="PIRNR006621"/>
    </source>
</evidence>
<evidence type="ECO:0000256" key="7">
    <source>
        <dbReference type="ARBA" id="ARBA00022857"/>
    </source>
</evidence>
<evidence type="ECO:0000256" key="11">
    <source>
        <dbReference type="ARBA" id="ARBA00048802"/>
    </source>
</evidence>
<gene>
    <name evidence="16" type="ORF">AKJ08_0125</name>
</gene>
<keyword evidence="4 12" id="KW-0285">Flavoprotein</keyword>
<comment type="catalytic activity">
    <reaction evidence="10">
        <text>a 5,6-dihydrouridine in tRNA + NADP(+) = a uridine in tRNA + NADPH + H(+)</text>
        <dbReference type="Rhea" id="RHEA:23624"/>
        <dbReference type="Rhea" id="RHEA-COMP:13339"/>
        <dbReference type="Rhea" id="RHEA-COMP:13887"/>
        <dbReference type="ChEBI" id="CHEBI:15378"/>
        <dbReference type="ChEBI" id="CHEBI:57783"/>
        <dbReference type="ChEBI" id="CHEBI:58349"/>
        <dbReference type="ChEBI" id="CHEBI:65315"/>
        <dbReference type="ChEBI" id="CHEBI:74443"/>
    </reaction>
</comment>
<evidence type="ECO:0000256" key="1">
    <source>
        <dbReference type="ARBA" id="ARBA00001917"/>
    </source>
</evidence>
<dbReference type="Pfam" id="PF01207">
    <property type="entry name" value="Dus"/>
    <property type="match status" value="1"/>
</dbReference>
<evidence type="ECO:0000256" key="4">
    <source>
        <dbReference type="ARBA" id="ARBA00022630"/>
    </source>
</evidence>
<feature type="binding site" evidence="14">
    <location>
        <position position="174"/>
    </location>
    <ligand>
        <name>FMN</name>
        <dbReference type="ChEBI" id="CHEBI:58210"/>
    </ligand>
</feature>
<comment type="catalytic activity">
    <reaction evidence="11">
        <text>a 5,6-dihydrouridine in tRNA + NAD(+) = a uridine in tRNA + NADH + H(+)</text>
        <dbReference type="Rhea" id="RHEA:54452"/>
        <dbReference type="Rhea" id="RHEA-COMP:13339"/>
        <dbReference type="Rhea" id="RHEA-COMP:13887"/>
        <dbReference type="ChEBI" id="CHEBI:15378"/>
        <dbReference type="ChEBI" id="CHEBI:57540"/>
        <dbReference type="ChEBI" id="CHEBI:57945"/>
        <dbReference type="ChEBI" id="CHEBI:65315"/>
        <dbReference type="ChEBI" id="CHEBI:74443"/>
    </reaction>
</comment>
<keyword evidence="7" id="KW-0521">NADP</keyword>
<keyword evidence="9 12" id="KW-0560">Oxidoreductase</keyword>
<dbReference type="Proteomes" id="UP000055590">
    <property type="component" value="Chromosome"/>
</dbReference>
<dbReference type="InterPro" id="IPR013785">
    <property type="entry name" value="Aldolase_TIM"/>
</dbReference>
<sequence>MATTMRIGPHELKNRWILAPMAGISEMPFRSLAFRLGAGLCPTELVSAEGLMRASNRTMRYLRFDPKWERPFSVQVFGGKPEVLAEASKVARDHGAQIIDVNMGCPVPKVTKSGSGCALMSDPDRAAAVITQIAEATGLPVTAKIRAGIDSRSINCVEVGLALQEAGCQAVALHPRTRAQGYSGSADWTLIKRLKDALRIPVIGNGDVKSVADAHRMLAETGCDAVMIGRGALGNPWLFRELEGGKGPTTAERHALVMEHFEQHLAFCGDERRAVHQFRKHLAWYAKGLVGSASFRSDAMRMEPAKELEAALDAFFSTAVLDRRVTGSSENDDLDDDGVDYRAAFG</sequence>
<evidence type="ECO:0000256" key="10">
    <source>
        <dbReference type="ARBA" id="ARBA00048205"/>
    </source>
</evidence>
<dbReference type="SUPFAM" id="SSF51395">
    <property type="entry name" value="FMN-linked oxidoreductases"/>
    <property type="match status" value="1"/>
</dbReference>
<evidence type="ECO:0000256" key="5">
    <source>
        <dbReference type="ARBA" id="ARBA00022643"/>
    </source>
</evidence>
<feature type="binding site" evidence="14">
    <location>
        <begin position="20"/>
        <end position="22"/>
    </location>
    <ligand>
        <name>FMN</name>
        <dbReference type="ChEBI" id="CHEBI:58210"/>
    </ligand>
</feature>
<organism evidence="16 17">
    <name type="scientific">Vulgatibacter incomptus</name>
    <dbReference type="NCBI Taxonomy" id="1391653"/>
    <lineage>
        <taxon>Bacteria</taxon>
        <taxon>Pseudomonadati</taxon>
        <taxon>Myxococcota</taxon>
        <taxon>Myxococcia</taxon>
        <taxon>Myxococcales</taxon>
        <taxon>Cystobacterineae</taxon>
        <taxon>Vulgatibacteraceae</taxon>
        <taxon>Vulgatibacter</taxon>
    </lineage>
</organism>
<feature type="active site" description="Proton donor" evidence="13">
    <location>
        <position position="105"/>
    </location>
</feature>
<name>A0A0K1P885_9BACT</name>
<dbReference type="InterPro" id="IPR018517">
    <property type="entry name" value="tRNA_hU_synthase_CS"/>
</dbReference>
<evidence type="ECO:0000313" key="17">
    <source>
        <dbReference type="Proteomes" id="UP000055590"/>
    </source>
</evidence>
<dbReference type="PATRIC" id="fig|1391653.3.peg.132"/>